<name>A0ABD1Y5B7_9MARC</name>
<protein>
    <submittedName>
        <fullName evidence="2">Uncharacterized protein</fullName>
    </submittedName>
</protein>
<gene>
    <name evidence="2" type="ORF">R1flu_002163</name>
</gene>
<evidence type="ECO:0000313" key="2">
    <source>
        <dbReference type="EMBL" id="KAL2621958.1"/>
    </source>
</evidence>
<dbReference type="Proteomes" id="UP001605036">
    <property type="component" value="Unassembled WGS sequence"/>
</dbReference>
<keyword evidence="3" id="KW-1185">Reference proteome</keyword>
<evidence type="ECO:0000256" key="1">
    <source>
        <dbReference type="SAM" id="MobiDB-lite"/>
    </source>
</evidence>
<dbReference type="EMBL" id="JBHFFA010000006">
    <property type="protein sequence ID" value="KAL2621958.1"/>
    <property type="molecule type" value="Genomic_DNA"/>
</dbReference>
<comment type="caution">
    <text evidence="2">The sequence shown here is derived from an EMBL/GenBank/DDBJ whole genome shotgun (WGS) entry which is preliminary data.</text>
</comment>
<dbReference type="AlphaFoldDB" id="A0ABD1Y5B7"/>
<proteinExistence type="predicted"/>
<reference evidence="2 3" key="1">
    <citation type="submission" date="2024-09" db="EMBL/GenBank/DDBJ databases">
        <title>Chromosome-scale assembly of Riccia fluitans.</title>
        <authorList>
            <person name="Paukszto L."/>
            <person name="Sawicki J."/>
            <person name="Karawczyk K."/>
            <person name="Piernik-Szablinska J."/>
            <person name="Szczecinska M."/>
            <person name="Mazdziarz M."/>
        </authorList>
    </citation>
    <scope>NUCLEOTIDE SEQUENCE [LARGE SCALE GENOMIC DNA]</scope>
    <source>
        <strain evidence="2">Rf_01</strain>
        <tissue evidence="2">Aerial parts of the thallus</tissue>
    </source>
</reference>
<evidence type="ECO:0000313" key="3">
    <source>
        <dbReference type="Proteomes" id="UP001605036"/>
    </source>
</evidence>
<sequence>MYNIFRRLLSSESCSIAWPLMNVIVPCHLSANASTSLIEDSRLGTIRFEIPPVRSSSTMQDGLFLLGSTAGVEAFAGAGQGGGVSLLGGLLDGSGVVNNRGSDVEASEGSDGYR</sequence>
<accession>A0ABD1Y5B7</accession>
<organism evidence="2 3">
    <name type="scientific">Riccia fluitans</name>
    <dbReference type="NCBI Taxonomy" id="41844"/>
    <lineage>
        <taxon>Eukaryota</taxon>
        <taxon>Viridiplantae</taxon>
        <taxon>Streptophyta</taxon>
        <taxon>Embryophyta</taxon>
        <taxon>Marchantiophyta</taxon>
        <taxon>Marchantiopsida</taxon>
        <taxon>Marchantiidae</taxon>
        <taxon>Marchantiales</taxon>
        <taxon>Ricciaceae</taxon>
        <taxon>Riccia</taxon>
    </lineage>
</organism>
<feature type="region of interest" description="Disordered" evidence="1">
    <location>
        <begin position="95"/>
        <end position="114"/>
    </location>
</feature>